<evidence type="ECO:0000259" key="2">
    <source>
        <dbReference type="PROSITE" id="PS51786"/>
    </source>
</evidence>
<comment type="caution">
    <text evidence="3">The sequence shown here is derived from an EMBL/GenBank/DDBJ whole genome shotgun (WGS) entry which is preliminary data.</text>
</comment>
<dbReference type="GO" id="GO:0004176">
    <property type="term" value="F:ATP-dependent peptidase activity"/>
    <property type="evidence" value="ECO:0007669"/>
    <property type="project" value="UniProtKB-UniRule"/>
</dbReference>
<dbReference type="InterPro" id="IPR008269">
    <property type="entry name" value="Lon_proteolytic"/>
</dbReference>
<reference evidence="3 4" key="1">
    <citation type="submission" date="2015-10" db="EMBL/GenBank/DDBJ databases">
        <title>Metagenome-Assembled Genomes uncover a global brackish microbiome.</title>
        <authorList>
            <person name="Hugerth L.W."/>
            <person name="Larsson J."/>
            <person name="Alneberg J."/>
            <person name="Lindh M.V."/>
            <person name="Legrand C."/>
            <person name="Pinhassi J."/>
            <person name="Andersson A.F."/>
        </authorList>
    </citation>
    <scope>NUCLEOTIDE SEQUENCE [LARGE SCALE GENOMIC DNA]</scope>
    <source>
        <strain evidence="3">BACL2 MAG-120802-bin41</strain>
    </source>
</reference>
<dbReference type="Gene3D" id="2.30.42.10">
    <property type="match status" value="1"/>
</dbReference>
<feature type="active site" evidence="1">
    <location>
        <position position="252"/>
    </location>
</feature>
<sequence length="355" mass="38749">MRNISPLRYRWSFPVKFFFYLLTLATLLAPIPFIFFKPGVPDKVTGSLIQVNDFKTYPVNGDLYITSILVTNPDSPVFGAETIVNWAIGANVVLPRDAVYPPVKPAQVIQRDSRSEMETSKITSTAAALRYLGYDFIELYFISDIRDYSNAKEKFKVGDFIKEIDGKVIGEIEEIRSSYAEKDIGDPLLIAVDRENAKGELERITDEIILVENQEVVNEDGSKRPAIGILVGATARFPIDIDFNIRGVGGPSAGLIFAVGIIEKLTEEDLLRGRKVAGTGTITPSGQVGAIGGIEEKMIGASRIGATVFIAPRENCPDIKNIPAGLKVIPVSTLAEAIVALRAPDSFKPRSCPNS</sequence>
<feature type="domain" description="Lon proteolytic" evidence="2">
    <location>
        <begin position="248"/>
        <end position="344"/>
    </location>
</feature>
<dbReference type="Gene3D" id="3.30.230.10">
    <property type="match status" value="1"/>
</dbReference>
<feature type="active site" evidence="1">
    <location>
        <position position="297"/>
    </location>
</feature>
<dbReference type="InterPro" id="IPR036034">
    <property type="entry name" value="PDZ_sf"/>
</dbReference>
<keyword evidence="1" id="KW-0378">Hydrolase</keyword>
<evidence type="ECO:0000256" key="1">
    <source>
        <dbReference type="PROSITE-ProRule" id="PRU01122"/>
    </source>
</evidence>
<dbReference type="InterPro" id="IPR020568">
    <property type="entry name" value="Ribosomal_Su5_D2-typ_SF"/>
</dbReference>
<keyword evidence="1" id="KW-0720">Serine protease</keyword>
<dbReference type="PANTHER" id="PTHR10046">
    <property type="entry name" value="ATP DEPENDENT LON PROTEASE FAMILY MEMBER"/>
    <property type="match status" value="1"/>
</dbReference>
<dbReference type="GO" id="GO:0006508">
    <property type="term" value="P:proteolysis"/>
    <property type="evidence" value="ECO:0007669"/>
    <property type="project" value="UniProtKB-KW"/>
</dbReference>
<dbReference type="PROSITE" id="PS51786">
    <property type="entry name" value="LON_PROTEOLYTIC"/>
    <property type="match status" value="1"/>
</dbReference>
<accession>A0A0R2NZY7</accession>
<dbReference type="Proteomes" id="UP000053941">
    <property type="component" value="Unassembled WGS sequence"/>
</dbReference>
<proteinExistence type="inferred from homology"/>
<name>A0A0R2NZY7_9ACTN</name>
<dbReference type="EC" id="3.4.21.53" evidence="1"/>
<dbReference type="SUPFAM" id="SSF54211">
    <property type="entry name" value="Ribosomal protein S5 domain 2-like"/>
    <property type="match status" value="1"/>
</dbReference>
<keyword evidence="1" id="KW-0645">Protease</keyword>
<dbReference type="GO" id="GO:0030163">
    <property type="term" value="P:protein catabolic process"/>
    <property type="evidence" value="ECO:0007669"/>
    <property type="project" value="InterPro"/>
</dbReference>
<protein>
    <recommendedName>
        <fullName evidence="1">endopeptidase La</fullName>
        <ecNumber evidence="1">3.4.21.53</ecNumber>
    </recommendedName>
</protein>
<evidence type="ECO:0000313" key="4">
    <source>
        <dbReference type="Proteomes" id="UP000053941"/>
    </source>
</evidence>
<dbReference type="InterPro" id="IPR014721">
    <property type="entry name" value="Ribsml_uS5_D2-typ_fold_subgr"/>
</dbReference>
<dbReference type="Pfam" id="PF05362">
    <property type="entry name" value="Lon_C"/>
    <property type="match status" value="1"/>
</dbReference>
<comment type="similarity">
    <text evidence="1">Belongs to the peptidase S16 family.</text>
</comment>
<evidence type="ECO:0000313" key="3">
    <source>
        <dbReference type="EMBL" id="KRO31345.1"/>
    </source>
</evidence>
<dbReference type="EMBL" id="LIAS01000004">
    <property type="protein sequence ID" value="KRO31345.1"/>
    <property type="molecule type" value="Genomic_DNA"/>
</dbReference>
<organism evidence="3 4">
    <name type="scientific">Actinobacteria bacterium BACL2 MAG-120802-bin41</name>
    <dbReference type="NCBI Taxonomy" id="1655568"/>
    <lineage>
        <taxon>Bacteria</taxon>
        <taxon>Bacillati</taxon>
        <taxon>Actinomycetota</taxon>
        <taxon>Actinomycetes</taxon>
        <taxon>Actinomycetes incertae sedis</taxon>
        <taxon>ac1 cluster</taxon>
    </lineage>
</organism>
<dbReference type="AlphaFoldDB" id="A0A0R2NZY7"/>
<dbReference type="InterPro" id="IPR027065">
    <property type="entry name" value="Lon_Prtase"/>
</dbReference>
<gene>
    <name evidence="3" type="ORF">ABR60_02745</name>
</gene>
<dbReference type="GO" id="GO:0005524">
    <property type="term" value="F:ATP binding"/>
    <property type="evidence" value="ECO:0007669"/>
    <property type="project" value="InterPro"/>
</dbReference>
<dbReference type="SUPFAM" id="SSF50156">
    <property type="entry name" value="PDZ domain-like"/>
    <property type="match status" value="1"/>
</dbReference>
<comment type="catalytic activity">
    <reaction evidence="1">
        <text>Hydrolysis of proteins in presence of ATP.</text>
        <dbReference type="EC" id="3.4.21.53"/>
    </reaction>
</comment>
<dbReference type="GO" id="GO:0004252">
    <property type="term" value="F:serine-type endopeptidase activity"/>
    <property type="evidence" value="ECO:0007669"/>
    <property type="project" value="UniProtKB-UniRule"/>
</dbReference>